<accession>A0A0K1LT21</accession>
<proteinExistence type="predicted"/>
<evidence type="ECO:0000313" key="2">
    <source>
        <dbReference type="Proteomes" id="UP000222075"/>
    </source>
</evidence>
<evidence type="ECO:0000313" key="1">
    <source>
        <dbReference type="EMBL" id="AKU45318.1"/>
    </source>
</evidence>
<protein>
    <submittedName>
        <fullName evidence="1">Uncharacterized protein</fullName>
    </submittedName>
</protein>
<dbReference type="Proteomes" id="UP000222075">
    <property type="component" value="Segment"/>
</dbReference>
<dbReference type="EMBL" id="KR997933">
    <property type="protein sequence ID" value="AKU45318.1"/>
    <property type="molecule type" value="Genomic_DNA"/>
</dbReference>
<reference evidence="1 2" key="1">
    <citation type="journal article" date="2016" name="BMC Microbiol.">
        <title>Characterization of mycobacteria and mycobacteriophages isolated from compost at the Sao Paulo Zoo Park Foundation in Brazil and creation of the new mycobacteriophage Cluster U.</title>
        <authorList>
            <person name="Lima-Junior J.D."/>
            <person name="Viana-Niero C."/>
            <person name="Conde Oliveira D.V."/>
            <person name="Machado G.E."/>
            <person name="Rabello M.C."/>
            <person name="Martins-Junior J."/>
            <person name="Martins L.F."/>
            <person name="Digiampietri L.A."/>
            <person name="da Silva A.M."/>
            <person name="Setubal J.C."/>
            <person name="Russell D.A."/>
            <person name="Jacobs-Sera D."/>
            <person name="Pope W.H."/>
            <person name="Hatfull G.F."/>
            <person name="Leao S.C."/>
        </authorList>
    </citation>
    <scope>NUCLEOTIDE SEQUENCE [LARGE SCALE GENOMIC DNA]</scope>
</reference>
<gene>
    <name evidence="1" type="ORF">MADRUGA_28</name>
</gene>
<sequence length="72" mass="8274">MPEIRCKHKLHAEVSEGAAGTLFKYCDSKFCKEFGNEVVIHEFDLAKVSENGIIYPTDTKRYKRPEVRGINK</sequence>
<name>A0A0K1LT21_9CAUD</name>
<organism evidence="1 2">
    <name type="scientific">Mycobacterium phage Madruga</name>
    <dbReference type="NCBI Taxonomy" id="1675552"/>
    <lineage>
        <taxon>Viruses</taxon>
        <taxon>Duplodnaviria</taxon>
        <taxon>Heunggongvirae</taxon>
        <taxon>Uroviricota</taxon>
        <taxon>Caudoviricetes</taxon>
        <taxon>Patiencevirus</taxon>
        <taxon>Patiencevirus patience</taxon>
    </lineage>
</organism>